<organism evidence="13">
    <name type="scientific">Halalkalibacterium halodurans</name>
    <name type="common">Bacillus halodurans</name>
    <dbReference type="NCBI Taxonomy" id="86665"/>
    <lineage>
        <taxon>Bacteria</taxon>
        <taxon>Bacillati</taxon>
        <taxon>Bacillota</taxon>
        <taxon>Bacilli</taxon>
        <taxon>Bacillales</taxon>
        <taxon>Bacillaceae</taxon>
        <taxon>Halalkalibacterium (ex Joshi et al. 2022)</taxon>
    </lineage>
</organism>
<dbReference type="InterPro" id="IPR003439">
    <property type="entry name" value="ABC_transporter-like_ATP-bd"/>
</dbReference>
<feature type="domain" description="ABC transporter" evidence="11">
    <location>
        <begin position="316"/>
        <end position="550"/>
    </location>
</feature>
<dbReference type="InterPro" id="IPR014216">
    <property type="entry name" value="ABC_transptr_CydD"/>
</dbReference>
<dbReference type="GO" id="GO:0140359">
    <property type="term" value="F:ABC-type transporter activity"/>
    <property type="evidence" value="ECO:0007669"/>
    <property type="project" value="InterPro"/>
</dbReference>
<keyword evidence="8 10" id="KW-1133">Transmembrane helix</keyword>
<dbReference type="InterPro" id="IPR039421">
    <property type="entry name" value="Type_1_exporter"/>
</dbReference>
<evidence type="ECO:0000256" key="8">
    <source>
        <dbReference type="ARBA" id="ARBA00022989"/>
    </source>
</evidence>
<dbReference type="InterPro" id="IPR036640">
    <property type="entry name" value="ABC1_TM_sf"/>
</dbReference>
<dbReference type="SUPFAM" id="SSF52540">
    <property type="entry name" value="P-loop containing nucleoside triphosphate hydrolases"/>
    <property type="match status" value="1"/>
</dbReference>
<feature type="transmembrane region" description="Helical" evidence="10">
    <location>
        <begin position="113"/>
        <end position="133"/>
    </location>
</feature>
<dbReference type="PROSITE" id="PS50893">
    <property type="entry name" value="ABC_TRANSPORTER_2"/>
    <property type="match status" value="1"/>
</dbReference>
<comment type="caution">
    <text evidence="13">The sequence shown here is derived from an EMBL/GenBank/DDBJ whole genome shotgun (WGS) entry which is preliminary data.</text>
</comment>
<feature type="domain" description="ABC transmembrane type-1" evidence="12">
    <location>
        <begin position="1"/>
        <end position="282"/>
    </location>
</feature>
<dbReference type="SMART" id="SM00382">
    <property type="entry name" value="AAA"/>
    <property type="match status" value="1"/>
</dbReference>
<protein>
    <submittedName>
        <fullName evidence="13">ABC transporter ATP-binding protein</fullName>
    </submittedName>
</protein>
<dbReference type="Gene3D" id="3.40.50.300">
    <property type="entry name" value="P-loop containing nucleotide triphosphate hydrolases"/>
    <property type="match status" value="1"/>
</dbReference>
<keyword evidence="6" id="KW-0645">Protease</keyword>
<dbReference type="GO" id="GO:0016887">
    <property type="term" value="F:ATP hydrolysis activity"/>
    <property type="evidence" value="ECO:0007669"/>
    <property type="project" value="InterPro"/>
</dbReference>
<dbReference type="GO" id="GO:0005524">
    <property type="term" value="F:ATP binding"/>
    <property type="evidence" value="ECO:0007669"/>
    <property type="project" value="UniProtKB-KW"/>
</dbReference>
<keyword evidence="5" id="KW-0547">Nucleotide-binding</keyword>
<gene>
    <name evidence="13" type="ORF">AMD02_00555</name>
</gene>
<dbReference type="FunFam" id="3.40.50.300:FF:000299">
    <property type="entry name" value="ABC transporter ATP-binding protein/permease"/>
    <property type="match status" value="1"/>
</dbReference>
<feature type="transmembrane region" description="Helical" evidence="10">
    <location>
        <begin position="218"/>
        <end position="239"/>
    </location>
</feature>
<dbReference type="Pfam" id="PF00664">
    <property type="entry name" value="ABC_membrane"/>
    <property type="match status" value="1"/>
</dbReference>
<dbReference type="Gene3D" id="1.20.1560.10">
    <property type="entry name" value="ABC transporter type 1, transmembrane domain"/>
    <property type="match status" value="1"/>
</dbReference>
<evidence type="ECO:0000256" key="5">
    <source>
        <dbReference type="ARBA" id="ARBA00022741"/>
    </source>
</evidence>
<name>A0A0M0KMG9_ALKHA</name>
<dbReference type="PANTHER" id="PTHR24221:SF654">
    <property type="entry name" value="ATP-BINDING CASSETTE SUB-FAMILY B MEMBER 6"/>
    <property type="match status" value="1"/>
</dbReference>
<dbReference type="InterPro" id="IPR011527">
    <property type="entry name" value="ABC1_TM_dom"/>
</dbReference>
<keyword evidence="6" id="KW-0378">Hydrolase</keyword>
<evidence type="ECO:0000256" key="7">
    <source>
        <dbReference type="ARBA" id="ARBA00022840"/>
    </source>
</evidence>
<feature type="transmembrane region" description="Helical" evidence="10">
    <location>
        <begin position="30"/>
        <end position="48"/>
    </location>
</feature>
<dbReference type="Pfam" id="PF00005">
    <property type="entry name" value="ABC_tran"/>
    <property type="match status" value="1"/>
</dbReference>
<dbReference type="NCBIfam" id="TIGR02857">
    <property type="entry name" value="CydD"/>
    <property type="match status" value="1"/>
</dbReference>
<comment type="subcellular location">
    <subcellularLocation>
        <location evidence="1">Cell membrane</location>
        <topology evidence="1">Multi-pass membrane protein</topology>
    </subcellularLocation>
</comment>
<feature type="transmembrane region" description="Helical" evidence="10">
    <location>
        <begin position="139"/>
        <end position="158"/>
    </location>
</feature>
<evidence type="ECO:0000256" key="10">
    <source>
        <dbReference type="SAM" id="Phobius"/>
    </source>
</evidence>
<evidence type="ECO:0000256" key="3">
    <source>
        <dbReference type="ARBA" id="ARBA00022475"/>
    </source>
</evidence>
<dbReference type="AlphaFoldDB" id="A0A0M0KMG9"/>
<dbReference type="InterPro" id="IPR027417">
    <property type="entry name" value="P-loop_NTPase"/>
</dbReference>
<evidence type="ECO:0000313" key="13">
    <source>
        <dbReference type="EMBL" id="KOO40056.1"/>
    </source>
</evidence>
<dbReference type="PATRIC" id="fig|136160.3.peg.287"/>
<dbReference type="PROSITE" id="PS50929">
    <property type="entry name" value="ABC_TM1F"/>
    <property type="match status" value="1"/>
</dbReference>
<evidence type="ECO:0000256" key="1">
    <source>
        <dbReference type="ARBA" id="ARBA00004651"/>
    </source>
</evidence>
<keyword evidence="7 13" id="KW-0067">ATP-binding</keyword>
<dbReference type="PANTHER" id="PTHR24221">
    <property type="entry name" value="ATP-BINDING CASSETTE SUB-FAMILY B"/>
    <property type="match status" value="1"/>
</dbReference>
<reference evidence="13" key="1">
    <citation type="submission" date="2015-08" db="EMBL/GenBank/DDBJ databases">
        <title>Complete DNA Sequence of Pseudomonas syringae pv. actinidiae, the Causal Agent of Kiwifruit Canker Disease.</title>
        <authorList>
            <person name="Rikkerink E.H.A."/>
            <person name="Fineran P.C."/>
        </authorList>
    </citation>
    <scope>NUCLEOTIDE SEQUENCE</scope>
    <source>
        <strain evidence="13">DSM 13666</strain>
    </source>
</reference>
<dbReference type="PROSITE" id="PS00211">
    <property type="entry name" value="ABC_TRANSPORTER_1"/>
    <property type="match status" value="1"/>
</dbReference>
<dbReference type="CDD" id="cd18584">
    <property type="entry name" value="ABC_6TM_AarD_CydD"/>
    <property type="match status" value="1"/>
</dbReference>
<dbReference type="GO" id="GO:0042883">
    <property type="term" value="P:cysteine transport"/>
    <property type="evidence" value="ECO:0007669"/>
    <property type="project" value="InterPro"/>
</dbReference>
<accession>A0A0M0KMG9</accession>
<keyword evidence="3" id="KW-1003">Cell membrane</keyword>
<evidence type="ECO:0000256" key="9">
    <source>
        <dbReference type="ARBA" id="ARBA00023136"/>
    </source>
</evidence>
<evidence type="ECO:0000256" key="6">
    <source>
        <dbReference type="ARBA" id="ARBA00022807"/>
    </source>
</evidence>
<evidence type="ECO:0000259" key="11">
    <source>
        <dbReference type="PROSITE" id="PS50893"/>
    </source>
</evidence>
<dbReference type="InterPro" id="IPR003593">
    <property type="entry name" value="AAA+_ATPase"/>
</dbReference>
<evidence type="ECO:0000256" key="4">
    <source>
        <dbReference type="ARBA" id="ARBA00022692"/>
    </source>
</evidence>
<dbReference type="SUPFAM" id="SSF90123">
    <property type="entry name" value="ABC transporter transmembrane region"/>
    <property type="match status" value="1"/>
</dbReference>
<keyword evidence="2" id="KW-0813">Transport</keyword>
<proteinExistence type="predicted"/>
<keyword evidence="4 10" id="KW-0812">Transmembrane</keyword>
<dbReference type="GO" id="GO:0008234">
    <property type="term" value="F:cysteine-type peptidase activity"/>
    <property type="evidence" value="ECO:0007669"/>
    <property type="project" value="UniProtKB-KW"/>
</dbReference>
<evidence type="ECO:0000256" key="2">
    <source>
        <dbReference type="ARBA" id="ARBA00022448"/>
    </source>
</evidence>
<dbReference type="GO" id="GO:0005886">
    <property type="term" value="C:plasma membrane"/>
    <property type="evidence" value="ECO:0007669"/>
    <property type="project" value="UniProtKB-SubCell"/>
</dbReference>
<dbReference type="InterPro" id="IPR017871">
    <property type="entry name" value="ABC_transporter-like_CS"/>
</dbReference>
<keyword evidence="9 10" id="KW-0472">Membrane</keyword>
<dbReference type="EMBL" id="LILD01000001">
    <property type="protein sequence ID" value="KOO40056.1"/>
    <property type="molecule type" value="Genomic_DNA"/>
</dbReference>
<evidence type="ECO:0000259" key="12">
    <source>
        <dbReference type="PROSITE" id="PS50929"/>
    </source>
</evidence>
<sequence>MLLTFLTGAAIIIQAYLIVSIIDQLFLQSAMFQDVVPLLIGLIAALFARTFSRLIIDRIGNRIATDAKIHMRAKLLRHFTKKSLTSSSKTRTGETTSYFLDTVDETGPYFNQYVPQMIQSLIIPILLLIVIFWEHWASGVIILVTAPFLFVYMIIIGMRTGDKSKEQMEKMADFSGIFLDTLQGLNTIKFFGQTRQQRSRIKEKSLEFREATMNVLKIAFSNSLALEFISMLSIGIIALEVAIRMIIVQDTIFASGFLMLVLAPELYTKLKELGSAFHSGKASKGALEKVNALLKEPVEDIPWGHTVLSEQEPPLLQMKNVHFQYGEGFALASIDFIARPYEKIAIIGATGSGKSTLLHLLAGLNAPDSGEYDLNGHPRVTVDKASWFKQMSLISQDGYLFAGTIGDNIVLGTDKPRNEESIIQAAKEAGVYEWIQGLPEGLDTVIGEGGRGLSGGERQRVLMARAFYKKPNVVLFDEPTAGLDLETETILQTSLEKLNQQSTVIIVAHRLYTIRKADVIVLLENGRVRATGNHETLWENDSLYRQMITTQQGGRRA</sequence>
<keyword evidence="6" id="KW-0788">Thiol protease</keyword>